<protein>
    <submittedName>
        <fullName evidence="2">WYL domain-containing protein</fullName>
    </submittedName>
</protein>
<dbReference type="KEGG" id="pus:CKA81_16810"/>
<dbReference type="PROSITE" id="PS52050">
    <property type="entry name" value="WYL"/>
    <property type="match status" value="1"/>
</dbReference>
<proteinExistence type="predicted"/>
<evidence type="ECO:0000313" key="2">
    <source>
        <dbReference type="EMBL" id="QAA95336.1"/>
    </source>
</evidence>
<dbReference type="RefSeq" id="WP_128356328.1">
    <property type="nucleotide sequence ID" value="NZ_CP022987.1"/>
</dbReference>
<name>A0A410GGA2_9BURK</name>
<keyword evidence="3" id="KW-1185">Reference proteome</keyword>
<reference evidence="2 3" key="1">
    <citation type="submission" date="2017-08" db="EMBL/GenBank/DDBJ databases">
        <authorList>
            <person name="Park S.-J."/>
            <person name="Kim H."/>
        </authorList>
    </citation>
    <scope>NUCLEOTIDE SEQUENCE [LARGE SCALE GENOMIC DNA]</scope>
    <source>
        <strain evidence="3">ye3</strain>
    </source>
</reference>
<dbReference type="OrthoDB" id="8595817at2"/>
<gene>
    <name evidence="2" type="ORF">CKA81_16810</name>
</gene>
<organism evidence="2 3">
    <name type="scientific">Pollutimonas thiosulfatoxidans</name>
    <dbReference type="NCBI Taxonomy" id="2028345"/>
    <lineage>
        <taxon>Bacteria</taxon>
        <taxon>Pseudomonadati</taxon>
        <taxon>Pseudomonadota</taxon>
        <taxon>Betaproteobacteria</taxon>
        <taxon>Burkholderiales</taxon>
        <taxon>Alcaligenaceae</taxon>
        <taxon>Pollutimonas</taxon>
    </lineage>
</organism>
<dbReference type="PANTHER" id="PTHR34580">
    <property type="match status" value="1"/>
</dbReference>
<dbReference type="AlphaFoldDB" id="A0A410GGA2"/>
<dbReference type="Pfam" id="PF13280">
    <property type="entry name" value="WYL"/>
    <property type="match status" value="1"/>
</dbReference>
<dbReference type="EMBL" id="CP022987">
    <property type="protein sequence ID" value="QAA95336.1"/>
    <property type="molecule type" value="Genomic_DNA"/>
</dbReference>
<dbReference type="PANTHER" id="PTHR34580:SF1">
    <property type="entry name" value="PROTEIN PAFC"/>
    <property type="match status" value="1"/>
</dbReference>
<accession>A0A410GGA2</accession>
<evidence type="ECO:0000259" key="1">
    <source>
        <dbReference type="Pfam" id="PF13280"/>
    </source>
</evidence>
<dbReference type="InterPro" id="IPR026881">
    <property type="entry name" value="WYL_dom"/>
</dbReference>
<evidence type="ECO:0000313" key="3">
    <source>
        <dbReference type="Proteomes" id="UP000283474"/>
    </source>
</evidence>
<sequence length="328" mass="37267">MASRPSNLETVKLTLEILKRIPRNRSISAPELHTQLLAAGMDRSRRTIERQLESLLTQFDIDCDISSKPYGYRWKTQSKGLSLPALTAQESLLLTLAHHYLRNLLPATLMTSLDGFFQQARCNLAPYPDSKPETEWPSKVRVVGESQPLLPPVIAPEVFEAVSTALYLNRWLTLDYKNAAGKQAERHVMPLGLAQQGSRLYLVCRYDGYDNERSLAIHRILRAEVSGLGFTRPPEFSLQKYDDDGRFRFGEGQHISLSFSITRSVGQHLLESLLAKDQEVEDHGNYYAIRATVIDCARLDWWLNGFGEHVWDIKKEARRHAPQDPSPA</sequence>
<dbReference type="Proteomes" id="UP000283474">
    <property type="component" value="Chromosome"/>
</dbReference>
<feature type="domain" description="WYL" evidence="1">
    <location>
        <begin position="157"/>
        <end position="225"/>
    </location>
</feature>
<dbReference type="InterPro" id="IPR051534">
    <property type="entry name" value="CBASS_pafABC_assoc_protein"/>
</dbReference>